<reference evidence="2 3" key="1">
    <citation type="journal article" date="2008" name="Int. J. Syst. Evol. Microbiol.">
        <title>Tessaracoccus flavescens sp. nov., isolated from marine sediment.</title>
        <authorList>
            <person name="Lee D.W."/>
            <person name="Lee S.D."/>
        </authorList>
    </citation>
    <scope>NUCLEOTIDE SEQUENCE [LARGE SCALE GENOMIC DNA]</scope>
    <source>
        <strain evidence="2 3">SST-39T</strain>
    </source>
</reference>
<dbReference type="SUPFAM" id="SSF143456">
    <property type="entry name" value="VC0467-like"/>
    <property type="match status" value="1"/>
</dbReference>
<dbReference type="STRING" id="399497.BW733_00065"/>
<gene>
    <name evidence="2" type="ORF">BW733_00065</name>
</gene>
<dbReference type="PANTHER" id="PTHR30327">
    <property type="entry name" value="UNCHARACTERIZED PROTEIN YQGE"/>
    <property type="match status" value="1"/>
</dbReference>
<dbReference type="InterPro" id="IPR003774">
    <property type="entry name" value="AlgH-like"/>
</dbReference>
<dbReference type="Pfam" id="PF02622">
    <property type="entry name" value="DUF179"/>
    <property type="match status" value="1"/>
</dbReference>
<protein>
    <recommendedName>
        <fullName evidence="4">YqgE/AlgH family protein</fullName>
    </recommendedName>
</protein>
<dbReference type="Proteomes" id="UP000188235">
    <property type="component" value="Chromosome"/>
</dbReference>
<organism evidence="2 3">
    <name type="scientific">Tessaracoccus flavescens</name>
    <dbReference type="NCBI Taxonomy" id="399497"/>
    <lineage>
        <taxon>Bacteria</taxon>
        <taxon>Bacillati</taxon>
        <taxon>Actinomycetota</taxon>
        <taxon>Actinomycetes</taxon>
        <taxon>Propionibacteriales</taxon>
        <taxon>Propionibacteriaceae</taxon>
        <taxon>Tessaracoccus</taxon>
    </lineage>
</organism>
<accession>A0A1Q2CTQ0</accession>
<dbReference type="PANTHER" id="PTHR30327:SF1">
    <property type="entry name" value="UPF0301 PROTEIN YQGE"/>
    <property type="match status" value="1"/>
</dbReference>
<comment type="similarity">
    <text evidence="1">Belongs to the UPF0301 (AlgH) family.</text>
</comment>
<evidence type="ECO:0000313" key="2">
    <source>
        <dbReference type="EMBL" id="AQP49473.1"/>
    </source>
</evidence>
<dbReference type="Gene3D" id="3.40.1740.10">
    <property type="entry name" value="VC0467-like"/>
    <property type="match status" value="1"/>
</dbReference>
<dbReference type="AlphaFoldDB" id="A0A1Q2CTQ0"/>
<proteinExistence type="inferred from homology"/>
<dbReference type="RefSeq" id="WP_161490086.1">
    <property type="nucleotide sequence ID" value="NZ_CP019607.1"/>
</dbReference>
<dbReference type="GO" id="GO:0005829">
    <property type="term" value="C:cytosol"/>
    <property type="evidence" value="ECO:0007669"/>
    <property type="project" value="TreeGrafter"/>
</dbReference>
<sequence>MDHAGAVAVGQLLVATQPGRGGYFDRTVVLIIERQSDAGGGATVGLCLNVMSEIPVGNVLSDYTDLMSPPVRVFEGGPVNQDVVVALGEPASLESPPPGWERISGDIGVVDVNYPSELLASSFTQLRVFVGLSAWSPGQLEGELIRGSWFRTQVRSEDVFGDPDGLWRRVLRRMGGTTGRWSSWTDDPSMN</sequence>
<dbReference type="KEGG" id="tfa:BW733_00065"/>
<name>A0A1Q2CTQ0_9ACTN</name>
<keyword evidence="3" id="KW-1185">Reference proteome</keyword>
<evidence type="ECO:0000313" key="3">
    <source>
        <dbReference type="Proteomes" id="UP000188235"/>
    </source>
</evidence>
<evidence type="ECO:0008006" key="4">
    <source>
        <dbReference type="Google" id="ProtNLM"/>
    </source>
</evidence>
<evidence type="ECO:0000256" key="1">
    <source>
        <dbReference type="ARBA" id="ARBA00009600"/>
    </source>
</evidence>
<dbReference type="EMBL" id="CP019607">
    <property type="protein sequence ID" value="AQP49473.1"/>
    <property type="molecule type" value="Genomic_DNA"/>
</dbReference>